<dbReference type="SUPFAM" id="SSF57667">
    <property type="entry name" value="beta-beta-alpha zinc fingers"/>
    <property type="match status" value="3"/>
</dbReference>
<proteinExistence type="predicted"/>
<feature type="domain" description="C2H2-type" evidence="13">
    <location>
        <begin position="167"/>
        <end position="194"/>
    </location>
</feature>
<comment type="subcellular location">
    <subcellularLocation>
        <location evidence="1">Nucleus</location>
    </subcellularLocation>
</comment>
<evidence type="ECO:0000256" key="7">
    <source>
        <dbReference type="ARBA" id="ARBA00023125"/>
    </source>
</evidence>
<keyword evidence="15" id="KW-1185">Reference proteome</keyword>
<evidence type="ECO:0000256" key="4">
    <source>
        <dbReference type="ARBA" id="ARBA00022771"/>
    </source>
</evidence>
<dbReference type="Proteomes" id="UP000242638">
    <property type="component" value="Unassembled WGS sequence"/>
</dbReference>
<accession>A0A3P9PL30</accession>
<evidence type="ECO:0000256" key="9">
    <source>
        <dbReference type="ARBA" id="ARBA00023242"/>
    </source>
</evidence>
<protein>
    <recommendedName>
        <fullName evidence="13">C2H2-type domain-containing protein</fullName>
    </recommendedName>
</protein>
<keyword evidence="6" id="KW-0805">Transcription regulation</keyword>
<dbReference type="PANTHER" id="PTHR23235:SF120">
    <property type="entry name" value="KRUPPEL-LIKE FACTOR 15"/>
    <property type="match status" value="1"/>
</dbReference>
<evidence type="ECO:0000256" key="5">
    <source>
        <dbReference type="ARBA" id="ARBA00022833"/>
    </source>
</evidence>
<dbReference type="GeneTree" id="ENSGT00950000182774"/>
<evidence type="ECO:0000256" key="6">
    <source>
        <dbReference type="ARBA" id="ARBA00023015"/>
    </source>
</evidence>
<dbReference type="Bgee" id="ENSPREG00000015132">
    <property type="expression patterns" value="Expressed in caudal fin and 1 other cell type or tissue"/>
</dbReference>
<sequence length="306" mass="34543">GRSDFLMRRHAYSLHVCYSDETETPTSSSAEQMKTEPDGEISGGPEPNRELDPSTNLQPNIESYSASSETEVSVDSEDDNLLGCGSENEDSDEDWREPRTRQSGVNREKSSSSSVEKNHSRGKRNGDSQSKLKPGRKYFTCDNCGETFKKLTALKCHIRIHCGEKSVVCKDCGKIFHSRDHFKSHQRLHTGEKPFACDKCGKRFSQEHTLKNHMTCHTGEKPFQCELCDKKLNGEEGGMQKNCLVIHTGKKTFTCDLCLKKFARVEGRKMNKAHGGGAYFCPNQAVDFMFNLVFCVFLLFLNKSRK</sequence>
<evidence type="ECO:0000256" key="1">
    <source>
        <dbReference type="ARBA" id="ARBA00004123"/>
    </source>
</evidence>
<evidence type="ECO:0000256" key="2">
    <source>
        <dbReference type="ARBA" id="ARBA00022723"/>
    </source>
</evidence>
<keyword evidence="9" id="KW-0539">Nucleus</keyword>
<dbReference type="PROSITE" id="PS00028">
    <property type="entry name" value="ZINC_FINGER_C2H2_1"/>
    <property type="match status" value="3"/>
</dbReference>
<dbReference type="GO" id="GO:0005634">
    <property type="term" value="C:nucleus"/>
    <property type="evidence" value="ECO:0007669"/>
    <property type="project" value="UniProtKB-SubCell"/>
</dbReference>
<evidence type="ECO:0000259" key="13">
    <source>
        <dbReference type="PROSITE" id="PS50157"/>
    </source>
</evidence>
<feature type="domain" description="C2H2-type" evidence="13">
    <location>
        <begin position="139"/>
        <end position="166"/>
    </location>
</feature>
<feature type="compositionally biased region" description="Polar residues" evidence="11">
    <location>
        <begin position="53"/>
        <end position="64"/>
    </location>
</feature>
<dbReference type="Gene3D" id="3.30.160.60">
    <property type="entry name" value="Classic Zinc Finger"/>
    <property type="match status" value="4"/>
</dbReference>
<dbReference type="SMART" id="SM00355">
    <property type="entry name" value="ZnF_C2H2"/>
    <property type="match status" value="3"/>
</dbReference>
<dbReference type="GO" id="GO:0000978">
    <property type="term" value="F:RNA polymerase II cis-regulatory region sequence-specific DNA binding"/>
    <property type="evidence" value="ECO:0007669"/>
    <property type="project" value="TreeGrafter"/>
</dbReference>
<feature type="compositionally biased region" description="Basic and acidic residues" evidence="11">
    <location>
        <begin position="96"/>
        <end position="110"/>
    </location>
</feature>
<dbReference type="AlphaFoldDB" id="A0A3P9PL30"/>
<keyword evidence="8" id="KW-0804">Transcription</keyword>
<keyword evidence="3" id="KW-0677">Repeat</keyword>
<dbReference type="PROSITE" id="PS50157">
    <property type="entry name" value="ZINC_FINGER_C2H2_2"/>
    <property type="match status" value="3"/>
</dbReference>
<dbReference type="FunFam" id="3.30.160.60:FF:000100">
    <property type="entry name" value="Zinc finger 45-like"/>
    <property type="match status" value="1"/>
</dbReference>
<feature type="region of interest" description="Disordered" evidence="11">
    <location>
        <begin position="15"/>
        <end position="132"/>
    </location>
</feature>
<dbReference type="GO" id="GO:0008270">
    <property type="term" value="F:zinc ion binding"/>
    <property type="evidence" value="ECO:0007669"/>
    <property type="project" value="UniProtKB-KW"/>
</dbReference>
<reference evidence="14" key="3">
    <citation type="submission" date="2025-09" db="UniProtKB">
        <authorList>
            <consortium name="Ensembl"/>
        </authorList>
    </citation>
    <scope>IDENTIFICATION</scope>
    <source>
        <strain evidence="14">Guanapo</strain>
    </source>
</reference>
<keyword evidence="12" id="KW-0812">Transmembrane</keyword>
<dbReference type="InterPro" id="IPR036236">
    <property type="entry name" value="Znf_C2H2_sf"/>
</dbReference>
<dbReference type="PANTHER" id="PTHR23235">
    <property type="entry name" value="KRUEPPEL-LIKE TRANSCRIPTION FACTOR"/>
    <property type="match status" value="1"/>
</dbReference>
<reference evidence="14" key="2">
    <citation type="submission" date="2025-08" db="UniProtKB">
        <authorList>
            <consortium name="Ensembl"/>
        </authorList>
    </citation>
    <scope>IDENTIFICATION</scope>
    <source>
        <strain evidence="14">Guanapo</strain>
    </source>
</reference>
<keyword evidence="2" id="KW-0479">Metal-binding</keyword>
<evidence type="ECO:0000256" key="11">
    <source>
        <dbReference type="SAM" id="MobiDB-lite"/>
    </source>
</evidence>
<dbReference type="FunFam" id="3.30.160.60:FF:000322">
    <property type="entry name" value="GDNF-inducible zinc finger protein 1"/>
    <property type="match status" value="1"/>
</dbReference>
<name>A0A3P9PL30_POERE</name>
<keyword evidence="12" id="KW-1133">Transmembrane helix</keyword>
<dbReference type="FunFam" id="3.30.160.60:FF:002343">
    <property type="entry name" value="Zinc finger protein 33A"/>
    <property type="match status" value="1"/>
</dbReference>
<evidence type="ECO:0000256" key="10">
    <source>
        <dbReference type="PROSITE-ProRule" id="PRU00042"/>
    </source>
</evidence>
<keyword evidence="4 10" id="KW-0863">Zinc-finger</keyword>
<dbReference type="InterPro" id="IPR013087">
    <property type="entry name" value="Znf_C2H2_type"/>
</dbReference>
<dbReference type="Ensembl" id="ENSPRET00000022736.1">
    <property type="protein sequence ID" value="ENSPREP00000022499.1"/>
    <property type="gene ID" value="ENSPREG00000015132.1"/>
</dbReference>
<feature type="domain" description="C2H2-type" evidence="13">
    <location>
        <begin position="195"/>
        <end position="222"/>
    </location>
</feature>
<keyword evidence="7" id="KW-0238">DNA-binding</keyword>
<evidence type="ECO:0000313" key="14">
    <source>
        <dbReference type="Ensembl" id="ENSPREP00000022499.1"/>
    </source>
</evidence>
<evidence type="ECO:0000256" key="3">
    <source>
        <dbReference type="ARBA" id="ARBA00022737"/>
    </source>
</evidence>
<evidence type="ECO:0000313" key="15">
    <source>
        <dbReference type="Proteomes" id="UP000242638"/>
    </source>
</evidence>
<feature type="transmembrane region" description="Helical" evidence="12">
    <location>
        <begin position="285"/>
        <end position="301"/>
    </location>
</feature>
<dbReference type="Pfam" id="PF00096">
    <property type="entry name" value="zf-C2H2"/>
    <property type="match status" value="3"/>
</dbReference>
<dbReference type="GO" id="GO:0000981">
    <property type="term" value="F:DNA-binding transcription factor activity, RNA polymerase II-specific"/>
    <property type="evidence" value="ECO:0007669"/>
    <property type="project" value="TreeGrafter"/>
</dbReference>
<organism evidence="14 15">
    <name type="scientific">Poecilia reticulata</name>
    <name type="common">Guppy</name>
    <name type="synonym">Acanthophacelus reticulatus</name>
    <dbReference type="NCBI Taxonomy" id="8081"/>
    <lineage>
        <taxon>Eukaryota</taxon>
        <taxon>Metazoa</taxon>
        <taxon>Chordata</taxon>
        <taxon>Craniata</taxon>
        <taxon>Vertebrata</taxon>
        <taxon>Euteleostomi</taxon>
        <taxon>Actinopterygii</taxon>
        <taxon>Neopterygii</taxon>
        <taxon>Teleostei</taxon>
        <taxon>Neoteleostei</taxon>
        <taxon>Acanthomorphata</taxon>
        <taxon>Ovalentaria</taxon>
        <taxon>Atherinomorphae</taxon>
        <taxon>Cyprinodontiformes</taxon>
        <taxon>Poeciliidae</taxon>
        <taxon>Poeciliinae</taxon>
        <taxon>Poecilia</taxon>
    </lineage>
</organism>
<evidence type="ECO:0000256" key="8">
    <source>
        <dbReference type="ARBA" id="ARBA00023163"/>
    </source>
</evidence>
<keyword evidence="5" id="KW-0862">Zinc</keyword>
<keyword evidence="12" id="KW-0472">Membrane</keyword>
<reference evidence="15" key="1">
    <citation type="submission" date="2013-11" db="EMBL/GenBank/DDBJ databases">
        <title>The genomic landscape of the Guanapo guppy.</title>
        <authorList>
            <person name="Kuenstner A."/>
            <person name="Dreyer C."/>
        </authorList>
    </citation>
    <scope>NUCLEOTIDE SEQUENCE</scope>
    <source>
        <strain evidence="15">Guanapo</strain>
    </source>
</reference>
<evidence type="ECO:0000256" key="12">
    <source>
        <dbReference type="SAM" id="Phobius"/>
    </source>
</evidence>